<keyword evidence="2" id="KW-1185">Reference proteome</keyword>
<dbReference type="EMBL" id="JACXIY010000069">
    <property type="protein sequence ID" value="MBD2872953.1"/>
    <property type="molecule type" value="Genomic_DNA"/>
</dbReference>
<accession>A0A927CRS3</accession>
<reference evidence="1" key="1">
    <citation type="submission" date="2020-09" db="EMBL/GenBank/DDBJ databases">
        <title>A novel bacterium of genus Paenibacillus, isolated from South China Sea.</title>
        <authorList>
            <person name="Huang H."/>
            <person name="Mo K."/>
            <person name="Hu Y."/>
        </authorList>
    </citation>
    <scope>NUCLEOTIDE SEQUENCE</scope>
    <source>
        <strain evidence="1">IB182493</strain>
    </source>
</reference>
<dbReference type="AlphaFoldDB" id="A0A927CRS3"/>
<name>A0A927CRS3_9BACL</name>
<proteinExistence type="predicted"/>
<sequence>MAFGIKRAEMERWKQAVARGEMAFLTHYWADPRFPGMRTVTKAGCADLDKLSAWCVAHGLNPRYIHIRSDYPHFDLLGDKQREVLLEANQIEQLERFGLLT</sequence>
<comment type="caution">
    <text evidence="1">The sequence shown here is derived from an EMBL/GenBank/DDBJ whole genome shotgun (WGS) entry which is preliminary data.</text>
</comment>
<protein>
    <submittedName>
        <fullName evidence="1">Uncharacterized protein</fullName>
    </submittedName>
</protein>
<dbReference type="RefSeq" id="WP_190868130.1">
    <property type="nucleotide sequence ID" value="NZ_JACXIY010000069.1"/>
</dbReference>
<dbReference type="Proteomes" id="UP000632125">
    <property type="component" value="Unassembled WGS sequence"/>
</dbReference>
<gene>
    <name evidence="1" type="ORF">IDH41_30780</name>
</gene>
<organism evidence="1 2">
    <name type="scientific">Paenibacillus arenilitoris</name>
    <dbReference type="NCBI Taxonomy" id="2772299"/>
    <lineage>
        <taxon>Bacteria</taxon>
        <taxon>Bacillati</taxon>
        <taxon>Bacillota</taxon>
        <taxon>Bacilli</taxon>
        <taxon>Bacillales</taxon>
        <taxon>Paenibacillaceae</taxon>
        <taxon>Paenibacillus</taxon>
    </lineage>
</organism>
<evidence type="ECO:0000313" key="2">
    <source>
        <dbReference type="Proteomes" id="UP000632125"/>
    </source>
</evidence>
<evidence type="ECO:0000313" key="1">
    <source>
        <dbReference type="EMBL" id="MBD2872953.1"/>
    </source>
</evidence>